<accession>A0A4D7E2Q2</accession>
<dbReference type="Proteomes" id="UP000826513">
    <property type="component" value="Plasmid unnamed1"/>
</dbReference>
<reference evidence="7 9" key="2">
    <citation type="submission" date="2021-03" db="EMBL/GenBank/DDBJ databases">
        <title>Rapid diversification of plasmids in a genus of pathogenic and nitrogen fixing bacteria.</title>
        <authorList>
            <person name="Weisberg A.J."/>
            <person name="Miller M."/>
            <person name="Ream W."/>
            <person name="Grunwald N.J."/>
            <person name="Chang J.H."/>
        </authorList>
    </citation>
    <scope>NUCLEOTIDE SEQUENCE [LARGE SCALE GENOMIC DNA]</scope>
    <source>
        <strain evidence="7 9">AF3.44</strain>
        <plasmid evidence="7 9">unnamed1</plasmid>
    </source>
</reference>
<sequence>MGYSVAAYLRTEACRRKCATGLACLYGFVGTMHLLWPTPFLKITPDWVPSPHLVILLTGLCEVAGAVGIVTARLQRAAGIGLALYAVCVFPANIKHAIDALSGDPSVWEWIYHLLRLPLQPVLIWLPLFAGRVVRWPQQAR</sequence>
<evidence type="ECO:0000256" key="1">
    <source>
        <dbReference type="ARBA" id="ARBA00004141"/>
    </source>
</evidence>
<keyword evidence="3 5" id="KW-1133">Transmembrane helix</keyword>
<proteinExistence type="predicted"/>
<evidence type="ECO:0000256" key="3">
    <source>
        <dbReference type="ARBA" id="ARBA00022989"/>
    </source>
</evidence>
<dbReference type="OrthoDB" id="8856615at2"/>
<keyword evidence="9" id="KW-1185">Reference proteome</keyword>
<evidence type="ECO:0000256" key="4">
    <source>
        <dbReference type="ARBA" id="ARBA00023136"/>
    </source>
</evidence>
<organism evidence="6 8">
    <name type="scientific">Agrobacterium larrymoorei</name>
    <dbReference type="NCBI Taxonomy" id="160699"/>
    <lineage>
        <taxon>Bacteria</taxon>
        <taxon>Pseudomonadati</taxon>
        <taxon>Pseudomonadota</taxon>
        <taxon>Alphaproteobacteria</taxon>
        <taxon>Hyphomicrobiales</taxon>
        <taxon>Rhizobiaceae</taxon>
        <taxon>Rhizobium/Agrobacterium group</taxon>
        <taxon>Agrobacterium</taxon>
    </lineage>
</organism>
<gene>
    <name evidence="6" type="ORF">CFBP5473_21395</name>
    <name evidence="7" type="ORF">J5285_25525</name>
</gene>
<evidence type="ECO:0000313" key="7">
    <source>
        <dbReference type="EMBL" id="QYA10557.1"/>
    </source>
</evidence>
<dbReference type="PANTHER" id="PTHR36974">
    <property type="entry name" value="MEMBRANE PROTEIN-RELATED"/>
    <property type="match status" value="1"/>
</dbReference>
<evidence type="ECO:0000256" key="5">
    <source>
        <dbReference type="SAM" id="Phobius"/>
    </source>
</evidence>
<feature type="transmembrane region" description="Helical" evidence="5">
    <location>
        <begin position="18"/>
        <end position="36"/>
    </location>
</feature>
<name>A0A4D7E2Q2_9HYPH</name>
<dbReference type="EMBL" id="CP039693">
    <property type="protein sequence ID" value="QCJ00563.1"/>
    <property type="molecule type" value="Genomic_DNA"/>
</dbReference>
<protein>
    <submittedName>
        <fullName evidence="7">DoxX family protein</fullName>
    </submittedName>
</protein>
<feature type="transmembrane region" description="Helical" evidence="5">
    <location>
        <begin position="48"/>
        <end position="70"/>
    </location>
</feature>
<evidence type="ECO:0000256" key="2">
    <source>
        <dbReference type="ARBA" id="ARBA00022692"/>
    </source>
</evidence>
<dbReference type="PANTHER" id="PTHR36974:SF1">
    <property type="entry name" value="DOXX FAMILY MEMBRANE PROTEIN"/>
    <property type="match status" value="1"/>
</dbReference>
<feature type="transmembrane region" description="Helical" evidence="5">
    <location>
        <begin position="110"/>
        <end position="131"/>
    </location>
</feature>
<keyword evidence="4 5" id="KW-0472">Membrane</keyword>
<geneLocation type="plasmid" evidence="6">
    <name>pAlCFBP5473</name>
</geneLocation>
<dbReference type="InterPro" id="IPR032808">
    <property type="entry name" value="DoxX"/>
</dbReference>
<feature type="transmembrane region" description="Helical" evidence="5">
    <location>
        <begin position="77"/>
        <end position="98"/>
    </location>
</feature>
<keyword evidence="2 5" id="KW-0812">Transmembrane</keyword>
<dbReference type="STRING" id="1367849.GCA_000518585_04364"/>
<evidence type="ECO:0000313" key="8">
    <source>
        <dbReference type="Proteomes" id="UP000298545"/>
    </source>
</evidence>
<dbReference type="GO" id="GO:0016020">
    <property type="term" value="C:membrane"/>
    <property type="evidence" value="ECO:0007669"/>
    <property type="project" value="UniProtKB-SubCell"/>
</dbReference>
<reference evidence="6 8" key="1">
    <citation type="submission" date="2019-04" db="EMBL/GenBank/DDBJ databases">
        <title>Complete genome sequence of Agrobacterium larrymoorei CFBP5473.</title>
        <authorList>
            <person name="Haryono M."/>
            <person name="Chou L."/>
            <person name="Lin Y.-C."/>
            <person name="Lai E.-M."/>
            <person name="Kuo C.-H."/>
        </authorList>
    </citation>
    <scope>NUCLEOTIDE SEQUENCE [LARGE SCALE GENOMIC DNA]</scope>
    <source>
        <strain evidence="6 8">CFBP5473</strain>
        <plasmid evidence="6">pAlCFBP5473</plasmid>
        <plasmid evidence="8">palcfbp5473</plasmid>
    </source>
</reference>
<dbReference type="KEGG" id="alf:CFBP5473_21395"/>
<dbReference type="EMBL" id="CP072170">
    <property type="protein sequence ID" value="QYA10557.1"/>
    <property type="molecule type" value="Genomic_DNA"/>
</dbReference>
<dbReference type="Proteomes" id="UP000298545">
    <property type="component" value="Plasmid pAlCFBP5473"/>
</dbReference>
<geneLocation type="plasmid" evidence="8">
    <name>palcfbp5473</name>
</geneLocation>
<evidence type="ECO:0000313" key="9">
    <source>
        <dbReference type="Proteomes" id="UP000826513"/>
    </source>
</evidence>
<comment type="subcellular location">
    <subcellularLocation>
        <location evidence="1">Membrane</location>
        <topology evidence="1">Multi-pass membrane protein</topology>
    </subcellularLocation>
</comment>
<geneLocation type="plasmid" evidence="7 9">
    <name>unnamed1</name>
</geneLocation>
<evidence type="ECO:0000313" key="6">
    <source>
        <dbReference type="EMBL" id="QCJ00563.1"/>
    </source>
</evidence>
<keyword evidence="6" id="KW-0614">Plasmid</keyword>
<dbReference type="AlphaFoldDB" id="A0A4D7E2Q2"/>
<dbReference type="Pfam" id="PF13564">
    <property type="entry name" value="DoxX_2"/>
    <property type="match status" value="1"/>
</dbReference>